<dbReference type="InterPro" id="IPR012721">
    <property type="entry name" value="Chap_CCT_theta"/>
</dbReference>
<keyword evidence="9" id="KW-1185">Reference proteome</keyword>
<dbReference type="Gene3D" id="3.50.7.10">
    <property type="entry name" value="GroEL"/>
    <property type="match status" value="1"/>
</dbReference>
<comment type="subcellular location">
    <subcellularLocation>
        <location evidence="1">Cytoplasm</location>
    </subcellularLocation>
</comment>
<dbReference type="SUPFAM" id="SSF48592">
    <property type="entry name" value="GroEL equatorial domain-like"/>
    <property type="match status" value="1"/>
</dbReference>
<dbReference type="PRINTS" id="PR00304">
    <property type="entry name" value="TCOMPLEXTCP1"/>
</dbReference>
<dbReference type="InterPro" id="IPR002423">
    <property type="entry name" value="Cpn60/GroEL/TCP-1"/>
</dbReference>
<dbReference type="AlphaFoldDB" id="A0AAV8UW14"/>
<organism evidence="8 9">
    <name type="scientific">Rhodosorus marinus</name>
    <dbReference type="NCBI Taxonomy" id="101924"/>
    <lineage>
        <taxon>Eukaryota</taxon>
        <taxon>Rhodophyta</taxon>
        <taxon>Stylonematophyceae</taxon>
        <taxon>Stylonematales</taxon>
        <taxon>Stylonemataceae</taxon>
        <taxon>Rhodosorus</taxon>
    </lineage>
</organism>
<dbReference type="Gene3D" id="3.30.260.10">
    <property type="entry name" value="TCP-1-like chaperonin intermediate domain"/>
    <property type="match status" value="1"/>
</dbReference>
<evidence type="ECO:0000256" key="2">
    <source>
        <dbReference type="ARBA" id="ARBA00008020"/>
    </source>
</evidence>
<sequence>MMGYGPQAGMSGLLKEGTKQLSGVEEAVLRNIDACKQLKTILCTSIGPNGMNKMVKSYMGKLFVTSDAATIVRELEIVHPAAKLLVTASESQEKECGDATALVIVLAGELLEKAEGLLRLGLHTSDIIQGYEKAGLEACRMLPNLVSYELGDMKNVSEVSHALTSCISSKMHGLEDVIAPLVADACISILPANINTFSVENVRVTKIPGASVADSMVIKGAVLTSNAQGVVKHVRDAKVAIYTCDFEMGQAETKGTVLLTSAQELMDYNKGEERNLEEKVKDIVDKGVNVVVSTKFGEVAAHFLDKYNVMMVKCPSKHEMRRIARSTKAIALPKLQPPTIDEIGKCDVVSVEEIGSTRCIIFKQEQEGSRVATIVVRGSTTNMQEDVERCVDDAVHNYRGMSRDPRFVAGAGASEIEAARFVDKMGEKAPGLDQYAIRKFAEALQIIPRVLAQNSGQDPGVMLSNLIAAHEGNNPYIGVDIDEGTVCNAMDKQIVDHLATKMNAITLATEAACTVLRVDQLIMAKAAGGPKPRDMMGPDDADEAP</sequence>
<proteinExistence type="inferred from homology"/>
<accession>A0AAV8UW14</accession>
<evidence type="ECO:0000256" key="5">
    <source>
        <dbReference type="ARBA" id="ARBA00022840"/>
    </source>
</evidence>
<keyword evidence="6 7" id="KW-0143">Chaperone</keyword>
<evidence type="ECO:0000256" key="1">
    <source>
        <dbReference type="ARBA" id="ARBA00004496"/>
    </source>
</evidence>
<reference evidence="8 9" key="1">
    <citation type="journal article" date="2023" name="Nat. Commun.">
        <title>Origin of minicircular mitochondrial genomes in red algae.</title>
        <authorList>
            <person name="Lee Y."/>
            <person name="Cho C.H."/>
            <person name="Lee Y.M."/>
            <person name="Park S.I."/>
            <person name="Yang J.H."/>
            <person name="West J.A."/>
            <person name="Bhattacharya D."/>
            <person name="Yoon H.S."/>
        </authorList>
    </citation>
    <scope>NUCLEOTIDE SEQUENCE [LARGE SCALE GENOMIC DNA]</scope>
    <source>
        <strain evidence="8 9">CCMP1338</strain>
        <tissue evidence="8">Whole cell</tissue>
    </source>
</reference>
<dbReference type="Proteomes" id="UP001157974">
    <property type="component" value="Unassembled WGS sequence"/>
</dbReference>
<dbReference type="Gene3D" id="1.10.560.10">
    <property type="entry name" value="GroEL-like equatorial domain"/>
    <property type="match status" value="1"/>
</dbReference>
<protein>
    <recommendedName>
        <fullName evidence="10">CCT-theta</fullName>
    </recommendedName>
</protein>
<dbReference type="CDD" id="cd03341">
    <property type="entry name" value="TCP1_theta"/>
    <property type="match status" value="1"/>
</dbReference>
<evidence type="ECO:0000313" key="9">
    <source>
        <dbReference type="Proteomes" id="UP001157974"/>
    </source>
</evidence>
<evidence type="ECO:0000256" key="6">
    <source>
        <dbReference type="ARBA" id="ARBA00023186"/>
    </source>
</evidence>
<dbReference type="SUPFAM" id="SSF54849">
    <property type="entry name" value="GroEL-intermediate domain like"/>
    <property type="match status" value="1"/>
</dbReference>
<dbReference type="InterPro" id="IPR027413">
    <property type="entry name" value="GROEL-like_equatorial_sf"/>
</dbReference>
<keyword evidence="3" id="KW-0963">Cytoplasm</keyword>
<keyword evidence="4 7" id="KW-0547">Nucleotide-binding</keyword>
<evidence type="ECO:0000256" key="7">
    <source>
        <dbReference type="RuleBase" id="RU004187"/>
    </source>
</evidence>
<name>A0AAV8UW14_9RHOD</name>
<dbReference type="InterPro" id="IPR027409">
    <property type="entry name" value="GroEL-like_apical_dom_sf"/>
</dbReference>
<evidence type="ECO:0000256" key="3">
    <source>
        <dbReference type="ARBA" id="ARBA00022490"/>
    </source>
</evidence>
<gene>
    <name evidence="8" type="ORF">NDN08_001750</name>
</gene>
<dbReference type="Pfam" id="PF00118">
    <property type="entry name" value="Cpn60_TCP1"/>
    <property type="match status" value="1"/>
</dbReference>
<evidence type="ECO:0008006" key="10">
    <source>
        <dbReference type="Google" id="ProtNLM"/>
    </source>
</evidence>
<dbReference type="SUPFAM" id="SSF52029">
    <property type="entry name" value="GroEL apical domain-like"/>
    <property type="match status" value="1"/>
</dbReference>
<dbReference type="NCBIfam" id="TIGR02346">
    <property type="entry name" value="chap_CCT_theta"/>
    <property type="match status" value="1"/>
</dbReference>
<dbReference type="GO" id="GO:0016887">
    <property type="term" value="F:ATP hydrolysis activity"/>
    <property type="evidence" value="ECO:0007669"/>
    <property type="project" value="InterPro"/>
</dbReference>
<dbReference type="InterPro" id="IPR017998">
    <property type="entry name" value="Chaperone_TCP-1"/>
</dbReference>
<dbReference type="GO" id="GO:0140662">
    <property type="term" value="F:ATP-dependent protein folding chaperone"/>
    <property type="evidence" value="ECO:0007669"/>
    <property type="project" value="InterPro"/>
</dbReference>
<dbReference type="PANTHER" id="PTHR11353">
    <property type="entry name" value="CHAPERONIN"/>
    <property type="match status" value="1"/>
</dbReference>
<comment type="caution">
    <text evidence="8">The sequence shown here is derived from an EMBL/GenBank/DDBJ whole genome shotgun (WGS) entry which is preliminary data.</text>
</comment>
<evidence type="ECO:0000313" key="8">
    <source>
        <dbReference type="EMBL" id="KAJ8905242.1"/>
    </source>
</evidence>
<keyword evidence="5 7" id="KW-0067">ATP-binding</keyword>
<dbReference type="InterPro" id="IPR027410">
    <property type="entry name" value="TCP-1-like_intermed_sf"/>
</dbReference>
<dbReference type="FunFam" id="3.50.7.10:FF:000008">
    <property type="entry name" value="T-complex protein 1 subunit theta"/>
    <property type="match status" value="1"/>
</dbReference>
<dbReference type="GO" id="GO:0051082">
    <property type="term" value="F:unfolded protein binding"/>
    <property type="evidence" value="ECO:0007669"/>
    <property type="project" value="InterPro"/>
</dbReference>
<evidence type="ECO:0000256" key="4">
    <source>
        <dbReference type="ARBA" id="ARBA00022741"/>
    </source>
</evidence>
<comment type="similarity">
    <text evidence="2 7">Belongs to the TCP-1 chaperonin family.</text>
</comment>
<dbReference type="GO" id="GO:0005524">
    <property type="term" value="F:ATP binding"/>
    <property type="evidence" value="ECO:0007669"/>
    <property type="project" value="UniProtKB-KW"/>
</dbReference>
<dbReference type="GO" id="GO:0005737">
    <property type="term" value="C:cytoplasm"/>
    <property type="evidence" value="ECO:0007669"/>
    <property type="project" value="UniProtKB-SubCell"/>
</dbReference>
<dbReference type="EMBL" id="JAMWBK010000005">
    <property type="protein sequence ID" value="KAJ8905242.1"/>
    <property type="molecule type" value="Genomic_DNA"/>
</dbReference>